<comment type="caution">
    <text evidence="1">The sequence shown here is derived from an EMBL/GenBank/DDBJ whole genome shotgun (WGS) entry which is preliminary data.</text>
</comment>
<proteinExistence type="predicted"/>
<accession>A0A8S2N0A0</accession>
<protein>
    <recommendedName>
        <fullName evidence="3">Transposase</fullName>
    </recommendedName>
</protein>
<gene>
    <name evidence="1" type="ORF">SMN809_LOCUS10847</name>
</gene>
<organism evidence="1 2">
    <name type="scientific">Rotaria magnacalcarata</name>
    <dbReference type="NCBI Taxonomy" id="392030"/>
    <lineage>
        <taxon>Eukaryota</taxon>
        <taxon>Metazoa</taxon>
        <taxon>Spiralia</taxon>
        <taxon>Gnathifera</taxon>
        <taxon>Rotifera</taxon>
        <taxon>Eurotatoria</taxon>
        <taxon>Bdelloidea</taxon>
        <taxon>Philodinida</taxon>
        <taxon>Philodinidae</taxon>
        <taxon>Rotaria</taxon>
    </lineage>
</organism>
<evidence type="ECO:0000313" key="1">
    <source>
        <dbReference type="EMBL" id="CAF3980839.1"/>
    </source>
</evidence>
<dbReference type="EMBL" id="CAJOBI010003794">
    <property type="protein sequence ID" value="CAF3980839.1"/>
    <property type="molecule type" value="Genomic_DNA"/>
</dbReference>
<dbReference type="Proteomes" id="UP000676336">
    <property type="component" value="Unassembled WGS sequence"/>
</dbReference>
<reference evidence="1" key="1">
    <citation type="submission" date="2021-02" db="EMBL/GenBank/DDBJ databases">
        <authorList>
            <person name="Nowell W R."/>
        </authorList>
    </citation>
    <scope>NUCLEOTIDE SEQUENCE</scope>
</reference>
<evidence type="ECO:0008006" key="3">
    <source>
        <dbReference type="Google" id="ProtNLM"/>
    </source>
</evidence>
<sequence>MATALEVTEVPPYVSAEEEDTNDSVQVECKRAKKKQHKWMKEMVFNNAGEAKQAVINEGVWSEYYTNTTADGKKRLLGATKLNVGENSVMPKKCTRIPYDVKVIIKEFYELKFKPKAILKALYERGIVTPSISQLNNFFGTLKTKRFGSTSINLDKIEQWCMESSRSILVSDDEGFVVSYDEGFVVSYEIVNDGDDDGRVNDDDDDDDDGNKFRTTDLDRQFHSVGIAVCSDEKTKDFTFVFRALQHGVKKLNLQEINPDVLIANGSGAILNGFQAIFGEKPIVMCWAHMRRNAVKKIESMGFGGRPPLIYNISARDENTFRERLPLSRFKVLTFEIVEKWPKSYERGLKQFHDKQTMTLDIRTDSCQWVKLNKSIASTKLENEIEFCVPAEKELSISKNEIDVMKKIKWYSFD</sequence>
<evidence type="ECO:0000313" key="2">
    <source>
        <dbReference type="Proteomes" id="UP000676336"/>
    </source>
</evidence>
<dbReference type="AlphaFoldDB" id="A0A8S2N0A0"/>
<name>A0A8S2N0A0_9BILA</name>